<protein>
    <submittedName>
        <fullName evidence="3">Uncharacterized protein</fullName>
    </submittedName>
</protein>
<proteinExistence type="predicted"/>
<comment type="caution">
    <text evidence="3">The sequence shown here is derived from an EMBL/GenBank/DDBJ whole genome shotgun (WGS) entry which is preliminary data.</text>
</comment>
<evidence type="ECO:0000256" key="2">
    <source>
        <dbReference type="SAM" id="SignalP"/>
    </source>
</evidence>
<dbReference type="AlphaFoldDB" id="A0A813J021"/>
<keyword evidence="1" id="KW-0472">Membrane</keyword>
<feature type="transmembrane region" description="Helical" evidence="1">
    <location>
        <begin position="124"/>
        <end position="146"/>
    </location>
</feature>
<organism evidence="3 4">
    <name type="scientific">Polarella glacialis</name>
    <name type="common">Dinoflagellate</name>
    <dbReference type="NCBI Taxonomy" id="89957"/>
    <lineage>
        <taxon>Eukaryota</taxon>
        <taxon>Sar</taxon>
        <taxon>Alveolata</taxon>
        <taxon>Dinophyceae</taxon>
        <taxon>Suessiales</taxon>
        <taxon>Suessiaceae</taxon>
        <taxon>Polarella</taxon>
    </lineage>
</organism>
<accession>A0A813J021</accession>
<evidence type="ECO:0000313" key="3">
    <source>
        <dbReference type="EMBL" id="CAE8658451.1"/>
    </source>
</evidence>
<name>A0A813J021_POLGL</name>
<dbReference type="EMBL" id="CAJNNW010016051">
    <property type="protein sequence ID" value="CAE8658451.1"/>
    <property type="molecule type" value="Genomic_DNA"/>
</dbReference>
<reference evidence="3" key="1">
    <citation type="submission" date="2021-02" db="EMBL/GenBank/DDBJ databases">
        <authorList>
            <person name="Dougan E. K."/>
            <person name="Rhodes N."/>
            <person name="Thang M."/>
            <person name="Chan C."/>
        </authorList>
    </citation>
    <scope>NUCLEOTIDE SEQUENCE</scope>
</reference>
<gene>
    <name evidence="3" type="ORF">PGLA2088_LOCUS13418</name>
</gene>
<dbReference type="Proteomes" id="UP000626109">
    <property type="component" value="Unassembled WGS sequence"/>
</dbReference>
<keyword evidence="1" id="KW-1133">Transmembrane helix</keyword>
<feature type="transmembrane region" description="Helical" evidence="1">
    <location>
        <begin position="58"/>
        <end position="84"/>
    </location>
</feature>
<evidence type="ECO:0000256" key="1">
    <source>
        <dbReference type="SAM" id="Phobius"/>
    </source>
</evidence>
<keyword evidence="1" id="KW-0812">Transmembrane</keyword>
<feature type="chain" id="PRO_5032896181" evidence="2">
    <location>
        <begin position="17"/>
        <end position="148"/>
    </location>
</feature>
<feature type="signal peptide" evidence="2">
    <location>
        <begin position="1"/>
        <end position="16"/>
    </location>
</feature>
<evidence type="ECO:0000313" key="4">
    <source>
        <dbReference type="Proteomes" id="UP000626109"/>
    </source>
</evidence>
<keyword evidence="2" id="KW-0732">Signal</keyword>
<sequence length="148" mass="16453">MFQRFMTCSCLKCLAASYWSLRSWPQGVSQGLGHPFVFVSRERCLTISWVSGFDNAQVVLLAAFCSDGMLLAMFMAAIIIHVRLVVDLPFCFDGSLFYELLAALDIEVVLFDQFLAVLVYEGVLFVEILAVLGIEGVLFVHFLAVLGI</sequence>